<reference evidence="3 4" key="1">
    <citation type="submission" date="2021-06" db="EMBL/GenBank/DDBJ databases">
        <authorList>
            <person name="Palmer J.M."/>
        </authorList>
    </citation>
    <scope>NUCLEOTIDE SEQUENCE [LARGE SCALE GENOMIC DNA]</scope>
    <source>
        <strain evidence="3 4">XR_2019</strain>
        <tissue evidence="3">Muscle</tissue>
    </source>
</reference>
<keyword evidence="2" id="KW-0812">Transmembrane</keyword>
<feature type="non-terminal residue" evidence="3">
    <location>
        <position position="101"/>
    </location>
</feature>
<protein>
    <submittedName>
        <fullName evidence="3">Uncharacterized protein</fullName>
    </submittedName>
</protein>
<accession>A0ABV0VSL8</accession>
<keyword evidence="2" id="KW-1133">Transmembrane helix</keyword>
<evidence type="ECO:0000256" key="2">
    <source>
        <dbReference type="SAM" id="Phobius"/>
    </source>
</evidence>
<feature type="transmembrane region" description="Helical" evidence="2">
    <location>
        <begin position="65"/>
        <end position="86"/>
    </location>
</feature>
<evidence type="ECO:0000313" key="3">
    <source>
        <dbReference type="EMBL" id="MEQ2260239.1"/>
    </source>
</evidence>
<feature type="region of interest" description="Disordered" evidence="1">
    <location>
        <begin position="1"/>
        <end position="34"/>
    </location>
</feature>
<evidence type="ECO:0000256" key="1">
    <source>
        <dbReference type="SAM" id="MobiDB-lite"/>
    </source>
</evidence>
<name>A0ABV0VSL8_9TELE</name>
<organism evidence="3 4">
    <name type="scientific">Xenotaenia resolanae</name>
    <dbReference type="NCBI Taxonomy" id="208358"/>
    <lineage>
        <taxon>Eukaryota</taxon>
        <taxon>Metazoa</taxon>
        <taxon>Chordata</taxon>
        <taxon>Craniata</taxon>
        <taxon>Vertebrata</taxon>
        <taxon>Euteleostomi</taxon>
        <taxon>Actinopterygii</taxon>
        <taxon>Neopterygii</taxon>
        <taxon>Teleostei</taxon>
        <taxon>Neoteleostei</taxon>
        <taxon>Acanthomorphata</taxon>
        <taxon>Ovalentaria</taxon>
        <taxon>Atherinomorphae</taxon>
        <taxon>Cyprinodontiformes</taxon>
        <taxon>Goodeidae</taxon>
        <taxon>Xenotaenia</taxon>
    </lineage>
</organism>
<comment type="caution">
    <text evidence="3">The sequence shown here is derived from an EMBL/GenBank/DDBJ whole genome shotgun (WGS) entry which is preliminary data.</text>
</comment>
<keyword evidence="2" id="KW-0472">Membrane</keyword>
<keyword evidence="4" id="KW-1185">Reference proteome</keyword>
<evidence type="ECO:0000313" key="4">
    <source>
        <dbReference type="Proteomes" id="UP001444071"/>
    </source>
</evidence>
<dbReference type="Proteomes" id="UP001444071">
    <property type="component" value="Unassembled WGS sequence"/>
</dbReference>
<sequence length="101" mass="11255">MEFRRRVKVNQAENSLGISPHGSAKGRCNSNKRTEPARIKQGVSLLGRSSSFSGSCILLRWPWQLCVSMAAGLFVAGLLAMTQAWYVNAIHENMLWFSQLT</sequence>
<dbReference type="EMBL" id="JAHRIM010010325">
    <property type="protein sequence ID" value="MEQ2260239.1"/>
    <property type="molecule type" value="Genomic_DNA"/>
</dbReference>
<proteinExistence type="predicted"/>
<gene>
    <name evidence="3" type="ORF">XENORESO_010100</name>
</gene>